<dbReference type="NCBIfam" id="TIGR00081">
    <property type="entry name" value="purC"/>
    <property type="match status" value="1"/>
</dbReference>
<dbReference type="PROSITE" id="PS01058">
    <property type="entry name" value="SAICAR_SYNTHETASE_2"/>
    <property type="match status" value="1"/>
</dbReference>
<evidence type="ECO:0000256" key="1">
    <source>
        <dbReference type="ARBA" id="ARBA00004672"/>
    </source>
</evidence>
<reference evidence="10 11" key="1">
    <citation type="journal article" date="2016" name="Nat. Commun.">
        <title>Thousands of microbial genomes shed light on interconnected biogeochemical processes in an aquifer system.</title>
        <authorList>
            <person name="Anantharaman K."/>
            <person name="Brown C.T."/>
            <person name="Hug L.A."/>
            <person name="Sharon I."/>
            <person name="Castelle C.J."/>
            <person name="Probst A.J."/>
            <person name="Thomas B.C."/>
            <person name="Singh A."/>
            <person name="Wilkins M.J."/>
            <person name="Karaoz U."/>
            <person name="Brodie E.L."/>
            <person name="Williams K.H."/>
            <person name="Hubbard S.S."/>
            <person name="Banfield J.F."/>
        </authorList>
    </citation>
    <scope>NUCLEOTIDE SEQUENCE [LARGE SCALE GENOMIC DNA]</scope>
</reference>
<dbReference type="UniPathway" id="UPA00074">
    <property type="reaction ID" value="UER00131"/>
</dbReference>
<proteinExistence type="inferred from homology"/>
<sequence length="293" mass="33294">MNQPALLCPDLKLYRKGKVREVYDFGKQLLMVATDNISAFDVVLPCLIPGKGQVLTQISNFWFERYKTQIKNHMVTAEVEEFPQECQKYKDILRGRAVLVTKTEMIQFESIVRGYLSGSGYKDYKATGKVCGIELPKGLTDSAKLEEPLFTPSTKAHEGHDINISEAELKTQVDPKLVDLVKEKSLALYKDARDYAAKRGIIIADTKFEFGYLDGEVILIDEVLTPDSSRFWPANDYQPGRAQKSYDKQIIRDYLETLDWNKQYPGPSLPQSVIEHSLARYQEVCDKLKGPAL</sequence>
<comment type="similarity">
    <text evidence="2 8">Belongs to the SAICAR synthetase family.</text>
</comment>
<gene>
    <name evidence="8" type="primary">purC</name>
    <name evidence="10" type="ORF">A2527_11710</name>
</gene>
<dbReference type="EMBL" id="MFNE01000047">
    <property type="protein sequence ID" value="OGG93599.1"/>
    <property type="molecule type" value="Genomic_DNA"/>
</dbReference>
<dbReference type="InterPro" id="IPR018236">
    <property type="entry name" value="SAICAR_synthetase_CS"/>
</dbReference>
<dbReference type="SUPFAM" id="SSF56104">
    <property type="entry name" value="SAICAR synthase-like"/>
    <property type="match status" value="1"/>
</dbReference>
<dbReference type="PANTHER" id="PTHR43700">
    <property type="entry name" value="PHOSPHORIBOSYLAMINOIMIDAZOLE-SUCCINOCARBOXAMIDE SYNTHASE"/>
    <property type="match status" value="1"/>
</dbReference>
<keyword evidence="4 8" id="KW-0547">Nucleotide-binding</keyword>
<dbReference type="PANTHER" id="PTHR43700:SF1">
    <property type="entry name" value="PHOSPHORIBOSYLAMINOIMIDAZOLE-SUCCINOCARBOXAMIDE SYNTHASE"/>
    <property type="match status" value="1"/>
</dbReference>
<evidence type="ECO:0000256" key="8">
    <source>
        <dbReference type="HAMAP-Rule" id="MF_00137"/>
    </source>
</evidence>
<dbReference type="GO" id="GO:0005737">
    <property type="term" value="C:cytoplasm"/>
    <property type="evidence" value="ECO:0007669"/>
    <property type="project" value="TreeGrafter"/>
</dbReference>
<evidence type="ECO:0000313" key="10">
    <source>
        <dbReference type="EMBL" id="OGG93599.1"/>
    </source>
</evidence>
<dbReference type="NCBIfam" id="NF010568">
    <property type="entry name" value="PRK13961.1"/>
    <property type="match status" value="1"/>
</dbReference>
<keyword evidence="5 8" id="KW-0658">Purine biosynthesis</keyword>
<dbReference type="GO" id="GO:0004639">
    <property type="term" value="F:phosphoribosylaminoimidazolesuccinocarboxamide synthase activity"/>
    <property type="evidence" value="ECO:0007669"/>
    <property type="project" value="UniProtKB-UniRule"/>
</dbReference>
<evidence type="ECO:0000256" key="2">
    <source>
        <dbReference type="ARBA" id="ARBA00010190"/>
    </source>
</evidence>
<accession>A0A1F6G676</accession>
<evidence type="ECO:0000256" key="3">
    <source>
        <dbReference type="ARBA" id="ARBA00022598"/>
    </source>
</evidence>
<dbReference type="FunFam" id="3.30.470.20:FF:000015">
    <property type="entry name" value="Phosphoribosylaminoimidazole-succinocarboxamide synthase"/>
    <property type="match status" value="1"/>
</dbReference>
<evidence type="ECO:0000313" key="11">
    <source>
        <dbReference type="Proteomes" id="UP000178449"/>
    </source>
</evidence>
<name>A0A1F6G676_9PROT</name>
<dbReference type="GO" id="GO:0006189">
    <property type="term" value="P:'de novo' IMP biosynthetic process"/>
    <property type="evidence" value="ECO:0007669"/>
    <property type="project" value="UniProtKB-UniRule"/>
</dbReference>
<evidence type="ECO:0000256" key="4">
    <source>
        <dbReference type="ARBA" id="ARBA00022741"/>
    </source>
</evidence>
<evidence type="ECO:0000259" key="9">
    <source>
        <dbReference type="Pfam" id="PF01259"/>
    </source>
</evidence>
<dbReference type="Proteomes" id="UP000178449">
    <property type="component" value="Unassembled WGS sequence"/>
</dbReference>
<organism evidence="10 11">
    <name type="scientific">Candidatus Lambdaproteobacteria bacterium RIFOXYD2_FULL_50_16</name>
    <dbReference type="NCBI Taxonomy" id="1817772"/>
    <lineage>
        <taxon>Bacteria</taxon>
        <taxon>Pseudomonadati</taxon>
        <taxon>Pseudomonadota</taxon>
        <taxon>Candidatus Lambdaproteobacteria</taxon>
    </lineage>
</organism>
<dbReference type="AlphaFoldDB" id="A0A1F6G676"/>
<comment type="catalytic activity">
    <reaction evidence="7 8">
        <text>5-amino-1-(5-phospho-D-ribosyl)imidazole-4-carboxylate + L-aspartate + ATP = (2S)-2-[5-amino-1-(5-phospho-beta-D-ribosyl)imidazole-4-carboxamido]succinate + ADP + phosphate + 2 H(+)</text>
        <dbReference type="Rhea" id="RHEA:22628"/>
        <dbReference type="ChEBI" id="CHEBI:15378"/>
        <dbReference type="ChEBI" id="CHEBI:29991"/>
        <dbReference type="ChEBI" id="CHEBI:30616"/>
        <dbReference type="ChEBI" id="CHEBI:43474"/>
        <dbReference type="ChEBI" id="CHEBI:58443"/>
        <dbReference type="ChEBI" id="CHEBI:77657"/>
        <dbReference type="ChEBI" id="CHEBI:456216"/>
        <dbReference type="EC" id="6.3.2.6"/>
    </reaction>
</comment>
<dbReference type="CDD" id="cd01414">
    <property type="entry name" value="SAICAR_synt_Sc"/>
    <property type="match status" value="1"/>
</dbReference>
<protein>
    <recommendedName>
        <fullName evidence="8">Phosphoribosylaminoimidazole-succinocarboxamide synthase</fullName>
        <ecNumber evidence="8">6.3.2.6</ecNumber>
    </recommendedName>
    <alternativeName>
        <fullName evidence="8">SAICAR synthetase</fullName>
    </alternativeName>
</protein>
<keyword evidence="3 8" id="KW-0436">Ligase</keyword>
<dbReference type="Gene3D" id="3.30.470.20">
    <property type="entry name" value="ATP-grasp fold, B domain"/>
    <property type="match status" value="1"/>
</dbReference>
<dbReference type="InterPro" id="IPR028923">
    <property type="entry name" value="SAICAR_synt/ADE2_N"/>
</dbReference>
<dbReference type="STRING" id="1817772.A2527_11710"/>
<dbReference type="Pfam" id="PF01259">
    <property type="entry name" value="SAICAR_synt"/>
    <property type="match status" value="1"/>
</dbReference>
<dbReference type="Gene3D" id="3.30.200.20">
    <property type="entry name" value="Phosphorylase Kinase, domain 1"/>
    <property type="match status" value="1"/>
</dbReference>
<dbReference type="HAMAP" id="MF_00137">
    <property type="entry name" value="SAICAR_synth"/>
    <property type="match status" value="1"/>
</dbReference>
<evidence type="ECO:0000256" key="7">
    <source>
        <dbReference type="ARBA" id="ARBA00048475"/>
    </source>
</evidence>
<comment type="pathway">
    <text evidence="1 8">Purine metabolism; IMP biosynthesis via de novo pathway; 5-amino-1-(5-phospho-D-ribosyl)imidazole-4-carboxamide from 5-amino-1-(5-phospho-D-ribosyl)imidazole-4-carboxylate: step 1/2.</text>
</comment>
<dbReference type="GO" id="GO:0005524">
    <property type="term" value="F:ATP binding"/>
    <property type="evidence" value="ECO:0007669"/>
    <property type="project" value="UniProtKB-KW"/>
</dbReference>
<keyword evidence="6 8" id="KW-0067">ATP-binding</keyword>
<evidence type="ECO:0000256" key="5">
    <source>
        <dbReference type="ARBA" id="ARBA00022755"/>
    </source>
</evidence>
<comment type="caution">
    <text evidence="10">The sequence shown here is derived from an EMBL/GenBank/DDBJ whole genome shotgun (WGS) entry which is preliminary data.</text>
</comment>
<dbReference type="InterPro" id="IPR001636">
    <property type="entry name" value="SAICAR_synth"/>
</dbReference>
<feature type="domain" description="SAICAR synthetase/ADE2 N-terminal" evidence="9">
    <location>
        <begin position="15"/>
        <end position="264"/>
    </location>
</feature>
<evidence type="ECO:0000256" key="6">
    <source>
        <dbReference type="ARBA" id="ARBA00022840"/>
    </source>
</evidence>
<dbReference type="EC" id="6.3.2.6" evidence="8"/>